<dbReference type="InterPro" id="IPR006190">
    <property type="entry name" value="SAF_AFP_Neu5Ac"/>
</dbReference>
<organism evidence="2 3">
    <name type="scientific">Marinobacterium nitratireducens</name>
    <dbReference type="NCBI Taxonomy" id="518897"/>
    <lineage>
        <taxon>Bacteria</taxon>
        <taxon>Pseudomonadati</taxon>
        <taxon>Pseudomonadota</taxon>
        <taxon>Gammaproteobacteria</taxon>
        <taxon>Oceanospirillales</taxon>
        <taxon>Oceanospirillaceae</taxon>
        <taxon>Marinobacterium</taxon>
    </lineage>
</organism>
<dbReference type="InterPro" id="IPR051690">
    <property type="entry name" value="PseI-like"/>
</dbReference>
<dbReference type="Pfam" id="PF03102">
    <property type="entry name" value="NeuB"/>
    <property type="match status" value="1"/>
</dbReference>
<dbReference type="PANTHER" id="PTHR42966:SF2">
    <property type="entry name" value="PSEUDAMINIC ACID SYNTHASE"/>
    <property type="match status" value="1"/>
</dbReference>
<protein>
    <submittedName>
        <fullName evidence="2">Pseudaminic acid synthase</fullName>
    </submittedName>
</protein>
<reference evidence="2 3" key="1">
    <citation type="journal article" date="2014" name="Int. J. Syst. Evol. Microbiol.">
        <title>Complete genome sequence of Corynebacterium casei LMG S-19264T (=DSM 44701T), isolated from a smear-ripened cheese.</title>
        <authorList>
            <consortium name="US DOE Joint Genome Institute (JGI-PGF)"/>
            <person name="Walter F."/>
            <person name="Albersmeier A."/>
            <person name="Kalinowski J."/>
            <person name="Ruckert C."/>
        </authorList>
    </citation>
    <scope>NUCLEOTIDE SEQUENCE [LARGE SCALE GENOMIC DNA]</scope>
    <source>
        <strain evidence="2 3">CGMCC 1.7286</strain>
    </source>
</reference>
<evidence type="ECO:0000313" key="2">
    <source>
        <dbReference type="EMBL" id="GGO85154.1"/>
    </source>
</evidence>
<dbReference type="Gene3D" id="3.90.1210.10">
    <property type="entry name" value="Antifreeze-like/N-acetylneuraminic acid synthase C-terminal domain"/>
    <property type="match status" value="1"/>
</dbReference>
<evidence type="ECO:0000259" key="1">
    <source>
        <dbReference type="PROSITE" id="PS50844"/>
    </source>
</evidence>
<dbReference type="Gene3D" id="3.20.20.70">
    <property type="entry name" value="Aldolase class I"/>
    <property type="match status" value="1"/>
</dbReference>
<dbReference type="InterPro" id="IPR036732">
    <property type="entry name" value="AFP_Neu5c_C_sf"/>
</dbReference>
<evidence type="ECO:0000313" key="3">
    <source>
        <dbReference type="Proteomes" id="UP000599578"/>
    </source>
</evidence>
<dbReference type="InterPro" id="IPR020030">
    <property type="entry name" value="Pseudaminic_synth_PseI"/>
</dbReference>
<dbReference type="InterPro" id="IPR013785">
    <property type="entry name" value="Aldolase_TIM"/>
</dbReference>
<proteinExistence type="predicted"/>
<keyword evidence="3" id="KW-1185">Reference proteome</keyword>
<dbReference type="SUPFAM" id="SSF51269">
    <property type="entry name" value="AFP III-like domain"/>
    <property type="match status" value="1"/>
</dbReference>
<dbReference type="SMART" id="SM00858">
    <property type="entry name" value="SAF"/>
    <property type="match status" value="1"/>
</dbReference>
<dbReference type="SUPFAM" id="SSF51569">
    <property type="entry name" value="Aldolase"/>
    <property type="match status" value="1"/>
</dbReference>
<dbReference type="Proteomes" id="UP000599578">
    <property type="component" value="Unassembled WGS sequence"/>
</dbReference>
<feature type="domain" description="AFP-like" evidence="1">
    <location>
        <begin position="294"/>
        <end position="351"/>
    </location>
</feature>
<dbReference type="InterPro" id="IPR013132">
    <property type="entry name" value="PseI/NeuA/B-like_N"/>
</dbReference>
<accession>A0A917ZKZ6</accession>
<comment type="caution">
    <text evidence="2">The sequence shown here is derived from an EMBL/GenBank/DDBJ whole genome shotgun (WGS) entry which is preliminary data.</text>
</comment>
<dbReference type="PROSITE" id="PS50844">
    <property type="entry name" value="AFP_LIKE"/>
    <property type="match status" value="1"/>
</dbReference>
<dbReference type="PANTHER" id="PTHR42966">
    <property type="entry name" value="N-ACETYLNEURAMINATE SYNTHASE"/>
    <property type="match status" value="1"/>
</dbReference>
<dbReference type="EMBL" id="BMLT01000008">
    <property type="protein sequence ID" value="GGO85154.1"/>
    <property type="molecule type" value="Genomic_DNA"/>
</dbReference>
<dbReference type="Pfam" id="PF08666">
    <property type="entry name" value="SAF"/>
    <property type="match status" value="1"/>
</dbReference>
<name>A0A917ZKZ6_9GAMM</name>
<dbReference type="InterPro" id="IPR057736">
    <property type="entry name" value="SAF_PseI/NeuA/NeuB"/>
</dbReference>
<dbReference type="InterPro" id="IPR013974">
    <property type="entry name" value="SAF"/>
</dbReference>
<dbReference type="AlphaFoldDB" id="A0A917ZKZ6"/>
<dbReference type="NCBIfam" id="TIGR03586">
    <property type="entry name" value="PseI"/>
    <property type="match status" value="1"/>
</dbReference>
<sequence length="351" mass="38803">MNGKITEINNRKIGKNQPPYIIAEVSANHNGDINRAFELIKSAHEAGADAVKLQTYTADTMTIDCDNEEFMIRDGLWDGYKLYDLYKWAETPFEWHRSIFDYAAELGITVFSTPFDETAVDLLESLNTPAYKIASFEATDLPLIKYVASTGKPIIMSTGLCTEDEVEEAVVTARDAGCTDLILLHCISSYPAPMDQANLAQIQTLAKRFNTISGLSDHTLGTTASVAAVALGARVIEKHFTLSRSDKGPDSIFSIEPNELKHLCQDACNAWSAVGKPGFNRQTSEESNLRFRRSIYFVRDLKAGAPITESDIRRIRPGFGLAPKYFEKLIGKRVAADVKAGTATSWELICE</sequence>
<dbReference type="RefSeq" id="WP_188861699.1">
    <property type="nucleotide sequence ID" value="NZ_BMLT01000008.1"/>
</dbReference>
<gene>
    <name evidence="2" type="ORF">GCM10011348_33050</name>
</gene>
<dbReference type="CDD" id="cd11615">
    <property type="entry name" value="SAF_NeuB_like"/>
    <property type="match status" value="1"/>
</dbReference>
<dbReference type="GO" id="GO:0047444">
    <property type="term" value="F:N-acylneuraminate-9-phosphate synthase activity"/>
    <property type="evidence" value="ECO:0007669"/>
    <property type="project" value="TreeGrafter"/>
</dbReference>
<dbReference type="GO" id="GO:0016051">
    <property type="term" value="P:carbohydrate biosynthetic process"/>
    <property type="evidence" value="ECO:0007669"/>
    <property type="project" value="InterPro"/>
</dbReference>